<dbReference type="EC" id="1.5.1.3" evidence="2"/>
<evidence type="ECO:0000256" key="3">
    <source>
        <dbReference type="ARBA" id="ARBA00022563"/>
    </source>
</evidence>
<dbReference type="EMBL" id="OB660213">
    <property type="protein sequence ID" value="CAD7223509.1"/>
    <property type="molecule type" value="Genomic_DNA"/>
</dbReference>
<evidence type="ECO:0000256" key="5">
    <source>
        <dbReference type="ARBA" id="ARBA00023002"/>
    </source>
</evidence>
<dbReference type="Pfam" id="PF00186">
    <property type="entry name" value="DHFR_1"/>
    <property type="match status" value="2"/>
</dbReference>
<dbReference type="InterPro" id="IPR017925">
    <property type="entry name" value="DHFR_CS"/>
</dbReference>
<evidence type="ECO:0000256" key="1">
    <source>
        <dbReference type="ARBA" id="ARBA00004903"/>
    </source>
</evidence>
<dbReference type="Gene3D" id="3.40.430.10">
    <property type="entry name" value="Dihydrofolate Reductase, subunit A"/>
    <property type="match status" value="1"/>
</dbReference>
<dbReference type="CDD" id="cd00209">
    <property type="entry name" value="DHFR"/>
    <property type="match status" value="1"/>
</dbReference>
<sequence>MRESDIRLELITATDDNGAIGYQNKLPWQIPSEFKYFLRMSSKPKDPSKKCIAIMGRRSWFSLPTRPFPDCINIVLSNTLPTELTGDEVDPEHTSDLIVQDNTPSKPISDVYVARSWEHIIELLNSPEIRARRDRIWVHGGHNLYELALQSPYFYRLYQTHVHGTYPADAYFPEIDFGQLKKVTDPDAPQGLIHDNGHSYEVHVYENS</sequence>
<proteinExistence type="inferred from homology"/>
<comment type="catalytic activity">
    <reaction evidence="6">
        <text>(6S)-5,6,7,8-tetrahydrofolate + NADP(+) = 7,8-dihydrofolate + NADPH + H(+)</text>
        <dbReference type="Rhea" id="RHEA:15009"/>
        <dbReference type="ChEBI" id="CHEBI:15378"/>
        <dbReference type="ChEBI" id="CHEBI:57451"/>
        <dbReference type="ChEBI" id="CHEBI:57453"/>
        <dbReference type="ChEBI" id="CHEBI:57783"/>
        <dbReference type="ChEBI" id="CHEBI:58349"/>
        <dbReference type="EC" id="1.5.1.3"/>
    </reaction>
</comment>
<dbReference type="OrthoDB" id="4664297at2759"/>
<gene>
    <name evidence="8" type="ORF">CTOB1V02_LOCUS1493</name>
</gene>
<comment type="pathway">
    <text evidence="1">Cofactor biosynthesis; tetrahydrofolate biosynthesis; 5,6,7,8-tetrahydrofolate from 7,8-dihydrofolate: step 1/1.</text>
</comment>
<evidence type="ECO:0000256" key="6">
    <source>
        <dbReference type="ARBA" id="ARBA00048873"/>
    </source>
</evidence>
<dbReference type="GO" id="GO:0046654">
    <property type="term" value="P:tetrahydrofolate biosynthetic process"/>
    <property type="evidence" value="ECO:0007669"/>
    <property type="project" value="UniProtKB-UniPathway"/>
</dbReference>
<dbReference type="PANTHER" id="PTHR48069:SF3">
    <property type="entry name" value="DIHYDROFOLATE REDUCTASE"/>
    <property type="match status" value="1"/>
</dbReference>
<dbReference type="GO" id="GO:0050661">
    <property type="term" value="F:NADP binding"/>
    <property type="evidence" value="ECO:0007669"/>
    <property type="project" value="InterPro"/>
</dbReference>
<protein>
    <recommendedName>
        <fullName evidence="2">dihydrofolate reductase</fullName>
        <ecNumber evidence="2">1.5.1.3</ecNumber>
    </recommendedName>
</protein>
<name>A0A7R8W2C2_9CRUS</name>
<dbReference type="AlphaFoldDB" id="A0A7R8W2C2"/>
<keyword evidence="5" id="KW-0560">Oxidoreductase</keyword>
<keyword evidence="4" id="KW-0521">NADP</keyword>
<dbReference type="GO" id="GO:0046452">
    <property type="term" value="P:dihydrofolate metabolic process"/>
    <property type="evidence" value="ECO:0007669"/>
    <property type="project" value="TreeGrafter"/>
</dbReference>
<dbReference type="PANTHER" id="PTHR48069">
    <property type="entry name" value="DIHYDROFOLATE REDUCTASE"/>
    <property type="match status" value="1"/>
</dbReference>
<keyword evidence="3" id="KW-0554">One-carbon metabolism</keyword>
<evidence type="ECO:0000313" key="8">
    <source>
        <dbReference type="EMBL" id="CAD7223509.1"/>
    </source>
</evidence>
<dbReference type="GO" id="GO:0046655">
    <property type="term" value="P:folic acid metabolic process"/>
    <property type="evidence" value="ECO:0007669"/>
    <property type="project" value="TreeGrafter"/>
</dbReference>
<evidence type="ECO:0000256" key="7">
    <source>
        <dbReference type="RuleBase" id="RU004474"/>
    </source>
</evidence>
<dbReference type="GO" id="GO:0006730">
    <property type="term" value="P:one-carbon metabolic process"/>
    <property type="evidence" value="ECO:0007669"/>
    <property type="project" value="UniProtKB-KW"/>
</dbReference>
<dbReference type="UniPathway" id="UPA00077">
    <property type="reaction ID" value="UER00158"/>
</dbReference>
<comment type="similarity">
    <text evidence="7">Belongs to the dihydrofolate reductase family.</text>
</comment>
<dbReference type="PROSITE" id="PS00075">
    <property type="entry name" value="DHFR_1"/>
    <property type="match status" value="1"/>
</dbReference>
<evidence type="ECO:0000256" key="4">
    <source>
        <dbReference type="ARBA" id="ARBA00022857"/>
    </source>
</evidence>
<evidence type="ECO:0000256" key="2">
    <source>
        <dbReference type="ARBA" id="ARBA00012856"/>
    </source>
</evidence>
<dbReference type="GO" id="GO:0004146">
    <property type="term" value="F:dihydrofolate reductase activity"/>
    <property type="evidence" value="ECO:0007669"/>
    <property type="project" value="UniProtKB-EC"/>
</dbReference>
<dbReference type="SUPFAM" id="SSF53597">
    <property type="entry name" value="Dihydrofolate reductase-like"/>
    <property type="match status" value="1"/>
</dbReference>
<dbReference type="InterPro" id="IPR001796">
    <property type="entry name" value="DHFR_dom"/>
</dbReference>
<organism evidence="8">
    <name type="scientific">Cyprideis torosa</name>
    <dbReference type="NCBI Taxonomy" id="163714"/>
    <lineage>
        <taxon>Eukaryota</taxon>
        <taxon>Metazoa</taxon>
        <taxon>Ecdysozoa</taxon>
        <taxon>Arthropoda</taxon>
        <taxon>Crustacea</taxon>
        <taxon>Oligostraca</taxon>
        <taxon>Ostracoda</taxon>
        <taxon>Podocopa</taxon>
        <taxon>Podocopida</taxon>
        <taxon>Cytherocopina</taxon>
        <taxon>Cytheroidea</taxon>
        <taxon>Cytherideidae</taxon>
        <taxon>Cyprideis</taxon>
    </lineage>
</organism>
<reference evidence="8" key="1">
    <citation type="submission" date="2020-11" db="EMBL/GenBank/DDBJ databases">
        <authorList>
            <person name="Tran Van P."/>
        </authorList>
    </citation>
    <scope>NUCLEOTIDE SEQUENCE</scope>
</reference>
<accession>A0A7R8W2C2</accession>
<dbReference type="InterPro" id="IPR024072">
    <property type="entry name" value="DHFR-like_dom_sf"/>
</dbReference>
<dbReference type="PROSITE" id="PS51330">
    <property type="entry name" value="DHFR_2"/>
    <property type="match status" value="1"/>
</dbReference>
<dbReference type="InterPro" id="IPR012259">
    <property type="entry name" value="DHFR"/>
</dbReference>
<dbReference type="GO" id="GO:0005739">
    <property type="term" value="C:mitochondrion"/>
    <property type="evidence" value="ECO:0007669"/>
    <property type="project" value="TreeGrafter"/>
</dbReference>
<dbReference type="PRINTS" id="PR00070">
    <property type="entry name" value="DHFR"/>
</dbReference>